<evidence type="ECO:0000313" key="1">
    <source>
        <dbReference type="EMBL" id="VFJ67558.1"/>
    </source>
</evidence>
<gene>
    <name evidence="1" type="ORF">BECKFW1821B_GA0114236_11323</name>
</gene>
<name>A0A450TJN2_9GAMM</name>
<dbReference type="Gene3D" id="3.15.30.10">
    <property type="entry name" value="putative capsid protein of prophage domain like"/>
    <property type="match status" value="1"/>
</dbReference>
<protein>
    <submittedName>
        <fullName evidence="1">Uncharacterized protein</fullName>
    </submittedName>
</protein>
<proteinExistence type="predicted"/>
<accession>A0A450TJN2</accession>
<reference evidence="1" key="1">
    <citation type="submission" date="2019-02" db="EMBL/GenBank/DDBJ databases">
        <authorList>
            <person name="Gruber-Vodicka R. H."/>
            <person name="Seah K. B. B."/>
        </authorList>
    </citation>
    <scope>NUCLEOTIDE SEQUENCE</scope>
    <source>
        <strain evidence="1">BECK_BZ106</strain>
    </source>
</reference>
<dbReference type="AlphaFoldDB" id="A0A450TJN2"/>
<sequence length="60" mass="6807">MPISLFETRTMLEALEEMKAPRTFLIQSFFSNVETFATELVDIDIVKPPCVTFPGRPLTS</sequence>
<organism evidence="1">
    <name type="scientific">Candidatus Kentrum sp. FW</name>
    <dbReference type="NCBI Taxonomy" id="2126338"/>
    <lineage>
        <taxon>Bacteria</taxon>
        <taxon>Pseudomonadati</taxon>
        <taxon>Pseudomonadota</taxon>
        <taxon>Gammaproteobacteria</taxon>
        <taxon>Candidatus Kentrum</taxon>
    </lineage>
</organism>
<dbReference type="EMBL" id="CAADFD010000132">
    <property type="protein sequence ID" value="VFJ67558.1"/>
    <property type="molecule type" value="Genomic_DNA"/>
</dbReference>